<feature type="transmembrane region" description="Helical" evidence="7">
    <location>
        <begin position="118"/>
        <end position="139"/>
    </location>
</feature>
<keyword evidence="2" id="KW-0813">Transport</keyword>
<reference evidence="9" key="1">
    <citation type="submission" date="2021-02" db="EMBL/GenBank/DDBJ databases">
        <authorList>
            <person name="Dougan E. K."/>
            <person name="Rhodes N."/>
            <person name="Thang M."/>
            <person name="Chan C."/>
        </authorList>
    </citation>
    <scope>NUCLEOTIDE SEQUENCE</scope>
</reference>
<comment type="subcellular location">
    <subcellularLocation>
        <location evidence="1">Membrane</location>
        <topology evidence="1">Multi-pass membrane protein</topology>
    </subcellularLocation>
</comment>
<feature type="transmembrane region" description="Helical" evidence="7">
    <location>
        <begin position="92"/>
        <end position="111"/>
    </location>
</feature>
<evidence type="ECO:0000256" key="6">
    <source>
        <dbReference type="ARBA" id="ARBA00024338"/>
    </source>
</evidence>
<feature type="transmembrane region" description="Helical" evidence="7">
    <location>
        <begin position="151"/>
        <end position="174"/>
    </location>
</feature>
<name>A0A813F9F3_POLGL</name>
<dbReference type="AlphaFoldDB" id="A0A813F9F3"/>
<evidence type="ECO:0000256" key="4">
    <source>
        <dbReference type="ARBA" id="ARBA00022989"/>
    </source>
</evidence>
<dbReference type="EMBL" id="CAJNNV010024567">
    <property type="protein sequence ID" value="CAE8610186.1"/>
    <property type="molecule type" value="Genomic_DNA"/>
</dbReference>
<keyword evidence="4 7" id="KW-1133">Transmembrane helix</keyword>
<feature type="transmembrane region" description="Helical" evidence="7">
    <location>
        <begin position="307"/>
        <end position="329"/>
    </location>
</feature>
<protein>
    <recommendedName>
        <fullName evidence="8">Major facilitator superfamily (MFS) profile domain-containing protein</fullName>
    </recommendedName>
</protein>
<sequence>MPASDDEEVSADEEWNDTRSTRRRRLECILLNMCGIMWQADNGLMATVYFEISKEFGVGPSDLGRLTLVRGVTEAIFSLPAGFMAEVKPRPLLIFIGILLWSAGIIGCGVVTTFDGLILCRMVNGAGLGLVQPLLLSLVSDTNAPSRRGTAFGLLQFTGNLGTMGGGYLSTILAPTLIMGMLGWRFVFIVFGMLSALVGIALVSFIGEPRKQAFNETSLLSIIRAKAPEMLAIMRIPTFLLIIGQGVAGTAPWFAFSYLSIWLELGCFSHSETAGINSFFVLGQAAAGLLGGKLLDVVASRYPDHGPAWLCQFSVGIGLPLFAFIFFGLKDNTSGTMMVPFCATFALAGSLVAWCGIANNKIFGDIVPQSVYTYVFSLDRAVEGAFGALGTPAVGLVTERVFSFDQSAVTSGACSPKDAASLGSGIFWVCTVCWSACFLFYCGLHYTYPRDRIRSQKQQVMLESSDSEDESSQSAGD</sequence>
<keyword evidence="10" id="KW-1185">Reference proteome</keyword>
<dbReference type="GO" id="GO:0022857">
    <property type="term" value="F:transmembrane transporter activity"/>
    <property type="evidence" value="ECO:0007669"/>
    <property type="project" value="InterPro"/>
</dbReference>
<dbReference type="Gene3D" id="1.20.1250.20">
    <property type="entry name" value="MFS general substrate transporter like domains"/>
    <property type="match status" value="1"/>
</dbReference>
<organism evidence="9 10">
    <name type="scientific">Polarella glacialis</name>
    <name type="common">Dinoflagellate</name>
    <dbReference type="NCBI Taxonomy" id="89957"/>
    <lineage>
        <taxon>Eukaryota</taxon>
        <taxon>Sar</taxon>
        <taxon>Alveolata</taxon>
        <taxon>Dinophyceae</taxon>
        <taxon>Suessiales</taxon>
        <taxon>Suessiaceae</taxon>
        <taxon>Polarella</taxon>
    </lineage>
</organism>
<evidence type="ECO:0000256" key="1">
    <source>
        <dbReference type="ARBA" id="ARBA00004141"/>
    </source>
</evidence>
<dbReference type="InterPro" id="IPR011701">
    <property type="entry name" value="MFS"/>
</dbReference>
<dbReference type="Pfam" id="PF07690">
    <property type="entry name" value="MFS_1"/>
    <property type="match status" value="1"/>
</dbReference>
<dbReference type="OMA" id="IVEMDYG"/>
<dbReference type="PANTHER" id="PTHR23505:SF52">
    <property type="entry name" value="MAJOR FACILITATOR SUPERFAMILY PROTEIN"/>
    <property type="match status" value="1"/>
</dbReference>
<dbReference type="Proteomes" id="UP000654075">
    <property type="component" value="Unassembled WGS sequence"/>
</dbReference>
<dbReference type="InterPro" id="IPR036259">
    <property type="entry name" value="MFS_trans_sf"/>
</dbReference>
<dbReference type="GO" id="GO:0016020">
    <property type="term" value="C:membrane"/>
    <property type="evidence" value="ECO:0007669"/>
    <property type="project" value="UniProtKB-SubCell"/>
</dbReference>
<feature type="transmembrane region" description="Helical" evidence="7">
    <location>
        <begin position="239"/>
        <end position="263"/>
    </location>
</feature>
<evidence type="ECO:0000256" key="5">
    <source>
        <dbReference type="ARBA" id="ARBA00023136"/>
    </source>
</evidence>
<proteinExistence type="inferred from homology"/>
<evidence type="ECO:0000313" key="10">
    <source>
        <dbReference type="Proteomes" id="UP000654075"/>
    </source>
</evidence>
<evidence type="ECO:0000259" key="8">
    <source>
        <dbReference type="PROSITE" id="PS50850"/>
    </source>
</evidence>
<feature type="transmembrane region" description="Helical" evidence="7">
    <location>
        <begin position="341"/>
        <end position="359"/>
    </location>
</feature>
<comment type="similarity">
    <text evidence="6">Belongs to the major facilitator superfamily. Spinster (TC 2.A.1.49) family.</text>
</comment>
<feature type="domain" description="Major facilitator superfamily (MFS) profile" evidence="8">
    <location>
        <begin position="27"/>
        <end position="449"/>
    </location>
</feature>
<evidence type="ECO:0000313" key="9">
    <source>
        <dbReference type="EMBL" id="CAE8610186.1"/>
    </source>
</evidence>
<dbReference type="OrthoDB" id="440755at2759"/>
<keyword evidence="5 7" id="KW-0472">Membrane</keyword>
<comment type="caution">
    <text evidence="9">The sequence shown here is derived from an EMBL/GenBank/DDBJ whole genome shotgun (WGS) entry which is preliminary data.</text>
</comment>
<dbReference type="InterPro" id="IPR044770">
    <property type="entry name" value="MFS_spinster-like"/>
</dbReference>
<accession>A0A813F9F3</accession>
<keyword evidence="3 7" id="KW-0812">Transmembrane</keyword>
<evidence type="ECO:0000256" key="2">
    <source>
        <dbReference type="ARBA" id="ARBA00022448"/>
    </source>
</evidence>
<evidence type="ECO:0000256" key="7">
    <source>
        <dbReference type="SAM" id="Phobius"/>
    </source>
</evidence>
<dbReference type="PROSITE" id="PS50850">
    <property type="entry name" value="MFS"/>
    <property type="match status" value="1"/>
</dbReference>
<feature type="transmembrane region" description="Helical" evidence="7">
    <location>
        <begin position="426"/>
        <end position="448"/>
    </location>
</feature>
<gene>
    <name evidence="9" type="ORF">PGLA1383_LOCUS28013</name>
</gene>
<feature type="transmembrane region" description="Helical" evidence="7">
    <location>
        <begin position="186"/>
        <end position="206"/>
    </location>
</feature>
<evidence type="ECO:0000256" key="3">
    <source>
        <dbReference type="ARBA" id="ARBA00022692"/>
    </source>
</evidence>
<dbReference type="PANTHER" id="PTHR23505">
    <property type="entry name" value="SPINSTER"/>
    <property type="match status" value="1"/>
</dbReference>
<dbReference type="InterPro" id="IPR020846">
    <property type="entry name" value="MFS_dom"/>
</dbReference>
<dbReference type="SUPFAM" id="SSF103473">
    <property type="entry name" value="MFS general substrate transporter"/>
    <property type="match status" value="1"/>
</dbReference>